<evidence type="ECO:0000256" key="1">
    <source>
        <dbReference type="SAM" id="MobiDB-lite"/>
    </source>
</evidence>
<organism evidence="2 3">
    <name type="scientific">Paenibacillus hodogayensis</name>
    <dbReference type="NCBI Taxonomy" id="279208"/>
    <lineage>
        <taxon>Bacteria</taxon>
        <taxon>Bacillati</taxon>
        <taxon>Bacillota</taxon>
        <taxon>Bacilli</taxon>
        <taxon>Bacillales</taxon>
        <taxon>Paenibacillaceae</taxon>
        <taxon>Paenibacillus</taxon>
    </lineage>
</organism>
<dbReference type="Proteomes" id="UP001589619">
    <property type="component" value="Unassembled WGS sequence"/>
</dbReference>
<reference evidence="2 3" key="1">
    <citation type="submission" date="2024-09" db="EMBL/GenBank/DDBJ databases">
        <authorList>
            <person name="Sun Q."/>
            <person name="Mori K."/>
        </authorList>
    </citation>
    <scope>NUCLEOTIDE SEQUENCE [LARGE SCALE GENOMIC DNA]</scope>
    <source>
        <strain evidence="2 3">JCM 12520</strain>
    </source>
</reference>
<comment type="caution">
    <text evidence="2">The sequence shown here is derived from an EMBL/GenBank/DDBJ whole genome shotgun (WGS) entry which is preliminary data.</text>
</comment>
<gene>
    <name evidence="2" type="ORF">ACFFNY_26110</name>
</gene>
<proteinExistence type="predicted"/>
<accession>A0ABV5W3F0</accession>
<protein>
    <submittedName>
        <fullName evidence="2">Uncharacterized protein</fullName>
    </submittedName>
</protein>
<dbReference type="EMBL" id="JBHMAG010000017">
    <property type="protein sequence ID" value="MFB9755065.1"/>
    <property type="molecule type" value="Genomic_DNA"/>
</dbReference>
<keyword evidence="3" id="KW-1185">Reference proteome</keyword>
<evidence type="ECO:0000313" key="3">
    <source>
        <dbReference type="Proteomes" id="UP001589619"/>
    </source>
</evidence>
<dbReference type="RefSeq" id="WP_344908992.1">
    <property type="nucleotide sequence ID" value="NZ_BAAAYO010000007.1"/>
</dbReference>
<name>A0ABV5W3F0_9BACL</name>
<sequence length="105" mass="11300">MAASLFSPNFVIGRIDIGSVEGASCVNMGNNFPSHFQSSKKQNQGFGEISGNNNTLSETRSALDDSDFLDWMSGEAAPDIPEAVRDWFAGLVREASQQADIGQDK</sequence>
<feature type="region of interest" description="Disordered" evidence="1">
    <location>
        <begin position="36"/>
        <end position="57"/>
    </location>
</feature>
<evidence type="ECO:0000313" key="2">
    <source>
        <dbReference type="EMBL" id="MFB9755065.1"/>
    </source>
</evidence>